<evidence type="ECO:0000313" key="6">
    <source>
        <dbReference type="Proteomes" id="UP000319663"/>
    </source>
</evidence>
<keyword evidence="2" id="KW-0689">Ribosomal protein</keyword>
<feature type="region of interest" description="Disordered" evidence="4">
    <location>
        <begin position="55"/>
        <end position="93"/>
    </location>
</feature>
<name>A0A507QRN6_MONPU</name>
<reference evidence="5 6" key="1">
    <citation type="submission" date="2019-06" db="EMBL/GenBank/DDBJ databases">
        <title>Wine fermentation using esterase from Monascus purpureus.</title>
        <authorList>
            <person name="Geng C."/>
            <person name="Zhang Y."/>
        </authorList>
    </citation>
    <scope>NUCLEOTIDE SEQUENCE [LARGE SCALE GENOMIC DNA]</scope>
    <source>
        <strain evidence="5">HQ1</strain>
    </source>
</reference>
<sequence>MEVRTLAQCLRASSRPMLRSTRPNNRFMALSQRCYASSDSNDSTGIPSTEELLSSLRGTPKSKSKPKSNAKPDSNSNSNANADADANSNTSELKNSRFSISSDADAILRSLDLSNIRETSKTIRRARQEEGERAAIARKPITPQRVFVNPMELSKTVGTNTVSSINSNRSHLPLPTQHATALPRVDLKLGPELGRQVHVDPIRGVDLAAALRNLNINCAKNQVRSQANAQRFHVRRGQMQKNLRMQRWRRLFKFSFKETVSKIQKMRAQGW</sequence>
<dbReference type="PANTHER" id="PTHR41237">
    <property type="entry name" value="37S RIBOSOMAL PROTEIN MRP21, MITOCHONDRIAL"/>
    <property type="match status" value="1"/>
</dbReference>
<evidence type="ECO:0000256" key="3">
    <source>
        <dbReference type="ARBA" id="ARBA00023274"/>
    </source>
</evidence>
<evidence type="ECO:0000256" key="2">
    <source>
        <dbReference type="ARBA" id="ARBA00022980"/>
    </source>
</evidence>
<comment type="similarity">
    <text evidence="1">Belongs to the bacterial ribosomal protein bS21 family.</text>
</comment>
<comment type="caution">
    <text evidence="5">The sequence shown here is derived from an EMBL/GenBank/DDBJ whole genome shotgun (WGS) entry which is preliminary data.</text>
</comment>
<evidence type="ECO:0008006" key="7">
    <source>
        <dbReference type="Google" id="ProtNLM"/>
    </source>
</evidence>
<organism evidence="5 6">
    <name type="scientific">Monascus purpureus</name>
    <name type="common">Red mold</name>
    <name type="synonym">Monascus anka</name>
    <dbReference type="NCBI Taxonomy" id="5098"/>
    <lineage>
        <taxon>Eukaryota</taxon>
        <taxon>Fungi</taxon>
        <taxon>Dikarya</taxon>
        <taxon>Ascomycota</taxon>
        <taxon>Pezizomycotina</taxon>
        <taxon>Eurotiomycetes</taxon>
        <taxon>Eurotiomycetidae</taxon>
        <taxon>Eurotiales</taxon>
        <taxon>Aspergillaceae</taxon>
        <taxon>Monascus</taxon>
    </lineage>
</organism>
<keyword evidence="3" id="KW-0687">Ribonucleoprotein</keyword>
<evidence type="ECO:0000256" key="1">
    <source>
        <dbReference type="ARBA" id="ARBA00006640"/>
    </source>
</evidence>
<dbReference type="GO" id="GO:0005763">
    <property type="term" value="C:mitochondrial small ribosomal subunit"/>
    <property type="evidence" value="ECO:0007669"/>
    <property type="project" value="TreeGrafter"/>
</dbReference>
<dbReference type="InterPro" id="IPR052837">
    <property type="entry name" value="Mitoribosomal_bS21"/>
</dbReference>
<dbReference type="EMBL" id="VIFY01000083">
    <property type="protein sequence ID" value="TQB71373.1"/>
    <property type="molecule type" value="Genomic_DNA"/>
</dbReference>
<evidence type="ECO:0000313" key="5">
    <source>
        <dbReference type="EMBL" id="TQB71373.1"/>
    </source>
</evidence>
<dbReference type="PANTHER" id="PTHR41237:SF1">
    <property type="entry name" value="SMALL RIBOSOMAL SUBUNIT PROTEIN BS21M"/>
    <property type="match status" value="1"/>
</dbReference>
<dbReference type="Proteomes" id="UP000319663">
    <property type="component" value="Unassembled WGS sequence"/>
</dbReference>
<protein>
    <recommendedName>
        <fullName evidence="7">Ribosomal protein S21</fullName>
    </recommendedName>
</protein>
<proteinExistence type="inferred from homology"/>
<accession>A0A507QRN6</accession>
<dbReference type="STRING" id="5098.A0A507QRN6"/>
<dbReference type="GO" id="GO:0070124">
    <property type="term" value="P:mitochondrial translational initiation"/>
    <property type="evidence" value="ECO:0007669"/>
    <property type="project" value="TreeGrafter"/>
</dbReference>
<dbReference type="GO" id="GO:0003735">
    <property type="term" value="F:structural constituent of ribosome"/>
    <property type="evidence" value="ECO:0007669"/>
    <property type="project" value="InterPro"/>
</dbReference>
<feature type="compositionally biased region" description="Low complexity" evidence="4">
    <location>
        <begin position="69"/>
        <end position="89"/>
    </location>
</feature>
<keyword evidence="6" id="KW-1185">Reference proteome</keyword>
<evidence type="ECO:0000256" key="4">
    <source>
        <dbReference type="SAM" id="MobiDB-lite"/>
    </source>
</evidence>
<dbReference type="Pfam" id="PF01165">
    <property type="entry name" value="Ribosomal_S21"/>
    <property type="match status" value="1"/>
</dbReference>
<gene>
    <name evidence="5" type="ORF">MPDQ_007647</name>
</gene>
<dbReference type="InterPro" id="IPR001911">
    <property type="entry name" value="Ribosomal_bS21"/>
</dbReference>
<dbReference type="AlphaFoldDB" id="A0A507QRN6"/>